<evidence type="ECO:0000313" key="1">
    <source>
        <dbReference type="EMBL" id="KAJ8686077.1"/>
    </source>
</evidence>
<organism evidence="1 2">
    <name type="scientific">Eretmocerus hayati</name>
    <dbReference type="NCBI Taxonomy" id="131215"/>
    <lineage>
        <taxon>Eukaryota</taxon>
        <taxon>Metazoa</taxon>
        <taxon>Ecdysozoa</taxon>
        <taxon>Arthropoda</taxon>
        <taxon>Hexapoda</taxon>
        <taxon>Insecta</taxon>
        <taxon>Pterygota</taxon>
        <taxon>Neoptera</taxon>
        <taxon>Endopterygota</taxon>
        <taxon>Hymenoptera</taxon>
        <taxon>Apocrita</taxon>
        <taxon>Proctotrupomorpha</taxon>
        <taxon>Chalcidoidea</taxon>
        <taxon>Aphelinidae</taxon>
        <taxon>Aphelininae</taxon>
        <taxon>Eretmocerus</taxon>
    </lineage>
</organism>
<dbReference type="EMBL" id="CM056741">
    <property type="protein sequence ID" value="KAJ8686077.1"/>
    <property type="molecule type" value="Genomic_DNA"/>
</dbReference>
<dbReference type="Proteomes" id="UP001239111">
    <property type="component" value="Chromosome 1"/>
</dbReference>
<sequence length="100" mass="11181">ILKTFVERENSTVLDLYHALSALQSLKQTIPDTTISRLSRRMQSLLKTEDNLLNIAHIFHIAADLGSVSAYALNHIEDAIFHADELEGQFLQFEGGLSIT</sequence>
<comment type="caution">
    <text evidence="1">The sequence shown here is derived from an EMBL/GenBank/DDBJ whole genome shotgun (WGS) entry which is preliminary data.</text>
</comment>
<name>A0ACC2PRQ4_9HYME</name>
<gene>
    <name evidence="1" type="ORF">QAD02_021871</name>
</gene>
<proteinExistence type="predicted"/>
<keyword evidence="2" id="KW-1185">Reference proteome</keyword>
<feature type="non-terminal residue" evidence="1">
    <location>
        <position position="1"/>
    </location>
</feature>
<feature type="non-terminal residue" evidence="1">
    <location>
        <position position="100"/>
    </location>
</feature>
<reference evidence="1" key="1">
    <citation type="submission" date="2023-04" db="EMBL/GenBank/DDBJ databases">
        <title>A chromosome-level genome assembly of the parasitoid wasp Eretmocerus hayati.</title>
        <authorList>
            <person name="Zhong Y."/>
            <person name="Liu S."/>
            <person name="Liu Y."/>
        </authorList>
    </citation>
    <scope>NUCLEOTIDE SEQUENCE</scope>
    <source>
        <strain evidence="1">ZJU_SS_LIU_2023</strain>
    </source>
</reference>
<protein>
    <submittedName>
        <fullName evidence="1">Uncharacterized protein</fullName>
    </submittedName>
</protein>
<accession>A0ACC2PRQ4</accession>
<evidence type="ECO:0000313" key="2">
    <source>
        <dbReference type="Proteomes" id="UP001239111"/>
    </source>
</evidence>